<dbReference type="EMBL" id="MHOZ01000008">
    <property type="protein sequence ID" value="OGZ74260.1"/>
    <property type="molecule type" value="Genomic_DNA"/>
</dbReference>
<accession>A0A1G2IIQ9</accession>
<dbReference type="Proteomes" id="UP000178826">
    <property type="component" value="Unassembled WGS sequence"/>
</dbReference>
<reference evidence="2 3" key="1">
    <citation type="journal article" date="2016" name="Nat. Commun.">
        <title>Thousands of microbial genomes shed light on interconnected biogeochemical processes in an aquifer system.</title>
        <authorList>
            <person name="Anantharaman K."/>
            <person name="Brown C.T."/>
            <person name="Hug L.A."/>
            <person name="Sharon I."/>
            <person name="Castelle C.J."/>
            <person name="Probst A.J."/>
            <person name="Thomas B.C."/>
            <person name="Singh A."/>
            <person name="Wilkins M.J."/>
            <person name="Karaoz U."/>
            <person name="Brodie E.L."/>
            <person name="Williams K.H."/>
            <person name="Hubbard S.S."/>
            <person name="Banfield J.F."/>
        </authorList>
    </citation>
    <scope>NUCLEOTIDE SEQUENCE [LARGE SCALE GENOMIC DNA]</scope>
</reference>
<gene>
    <name evidence="2" type="ORF">A2998_02065</name>
</gene>
<feature type="transmembrane region" description="Helical" evidence="1">
    <location>
        <begin position="92"/>
        <end position="114"/>
    </location>
</feature>
<evidence type="ECO:0000313" key="3">
    <source>
        <dbReference type="Proteomes" id="UP000178826"/>
    </source>
</evidence>
<dbReference type="AlphaFoldDB" id="A0A1G2IIQ9"/>
<comment type="caution">
    <text evidence="2">The sequence shown here is derived from an EMBL/GenBank/DDBJ whole genome shotgun (WGS) entry which is preliminary data.</text>
</comment>
<keyword evidence="1" id="KW-0812">Transmembrane</keyword>
<evidence type="ECO:0000313" key="2">
    <source>
        <dbReference type="EMBL" id="OGZ74260.1"/>
    </source>
</evidence>
<evidence type="ECO:0000256" key="1">
    <source>
        <dbReference type="SAM" id="Phobius"/>
    </source>
</evidence>
<keyword evidence="1" id="KW-1133">Transmembrane helix</keyword>
<name>A0A1G2IIQ9_9BACT</name>
<organism evidence="2 3">
    <name type="scientific">Candidatus Staskawiczbacteria bacterium RIFCSPLOWO2_01_FULL_37_25b</name>
    <dbReference type="NCBI Taxonomy" id="1802213"/>
    <lineage>
        <taxon>Bacteria</taxon>
        <taxon>Candidatus Staskawicziibacteriota</taxon>
    </lineage>
</organism>
<proteinExistence type="predicted"/>
<protein>
    <submittedName>
        <fullName evidence="2">Uncharacterized protein</fullName>
    </submittedName>
</protein>
<keyword evidence="1" id="KW-0472">Membrane</keyword>
<sequence>MADLNVVEYIKKARAAGQKDLDIKNNLLNNQWLESEINDAFLAGGQMQNQNMPDAESQFQPKQTEAQNNLQTQYAQSNAAQTRQGRRFNLKILLLIVIFLVVILSLTGGAGFYFRNQILDYATSLFFKPSPESVIRKAWENLNTIKSQNFEGQLLITGKNIADNNQSYNFNFNFSVSGGVDTFDKTNVLSNIKGSLLAVISSEIGNQYNFSIDAEEKSVGKDFYLKIDKLDLGNLNMFLLMAGIDTSEIKGKWFKFTREEGIETATEYAKVSSSQIEKEQIEKDFKEMLDKVVKILLDKKVYDINQLADNKGSEGKEYHYYVSLNQEKLIAASPEIFDEINALRDKFYPEEKNSPEYTLEDFQKDINEFFDKFGTLATDLYIGKKDGFLHKIEFNKEYDVSKISDGQSSGTLGVSYKLSQTDINKPLQISAPDDYIDLKDFAILNEVKSYMKQISFAAESIFNLNKSYSSLCAKGLLNGYQKTFGSSLIKWNNSIIGAGAGKPACFASVDNYCISTKLTDGSWLCIGKGNVAGKTECVSAQTICQ</sequence>